<dbReference type="Proteomes" id="UP000823405">
    <property type="component" value="Unassembled WGS sequence"/>
</dbReference>
<evidence type="ECO:0000256" key="1">
    <source>
        <dbReference type="SAM" id="MobiDB-lite"/>
    </source>
</evidence>
<feature type="region of interest" description="Disordered" evidence="1">
    <location>
        <begin position="442"/>
        <end position="496"/>
    </location>
</feature>
<proteinExistence type="predicted"/>
<gene>
    <name evidence="3" type="ORF">BGZ97_002863</name>
</gene>
<keyword evidence="2" id="KW-0812">Transmembrane</keyword>
<keyword evidence="2" id="KW-0472">Membrane</keyword>
<evidence type="ECO:0008006" key="5">
    <source>
        <dbReference type="Google" id="ProtNLM"/>
    </source>
</evidence>
<dbReference type="AlphaFoldDB" id="A0A9P6UI74"/>
<keyword evidence="4" id="KW-1185">Reference proteome</keyword>
<accession>A0A9P6UI74</accession>
<keyword evidence="2" id="KW-1133">Transmembrane helix</keyword>
<name>A0A9P6UI74_9FUNG</name>
<dbReference type="EMBL" id="JAAAIN010001653">
    <property type="protein sequence ID" value="KAG0301246.1"/>
    <property type="molecule type" value="Genomic_DNA"/>
</dbReference>
<comment type="caution">
    <text evidence="3">The sequence shown here is derived from an EMBL/GenBank/DDBJ whole genome shotgun (WGS) entry which is preliminary data.</text>
</comment>
<reference evidence="3" key="1">
    <citation type="journal article" date="2020" name="Fungal Divers.">
        <title>Resolving the Mortierellaceae phylogeny through synthesis of multi-gene phylogenetics and phylogenomics.</title>
        <authorList>
            <person name="Vandepol N."/>
            <person name="Liber J."/>
            <person name="Desiro A."/>
            <person name="Na H."/>
            <person name="Kennedy M."/>
            <person name="Barry K."/>
            <person name="Grigoriev I.V."/>
            <person name="Miller A.N."/>
            <person name="O'Donnell K."/>
            <person name="Stajich J.E."/>
            <person name="Bonito G."/>
        </authorList>
    </citation>
    <scope>NUCLEOTIDE SEQUENCE</scope>
    <source>
        <strain evidence="3">NVP60</strain>
    </source>
</reference>
<feature type="compositionally biased region" description="Low complexity" evidence="1">
    <location>
        <begin position="452"/>
        <end position="465"/>
    </location>
</feature>
<dbReference type="OrthoDB" id="2431349at2759"/>
<evidence type="ECO:0000313" key="4">
    <source>
        <dbReference type="Proteomes" id="UP000823405"/>
    </source>
</evidence>
<evidence type="ECO:0000313" key="3">
    <source>
        <dbReference type="EMBL" id="KAG0301246.1"/>
    </source>
</evidence>
<feature type="transmembrane region" description="Helical" evidence="2">
    <location>
        <begin position="402"/>
        <end position="423"/>
    </location>
</feature>
<organism evidence="3 4">
    <name type="scientific">Linnemannia gamsii</name>
    <dbReference type="NCBI Taxonomy" id="64522"/>
    <lineage>
        <taxon>Eukaryota</taxon>
        <taxon>Fungi</taxon>
        <taxon>Fungi incertae sedis</taxon>
        <taxon>Mucoromycota</taxon>
        <taxon>Mortierellomycotina</taxon>
        <taxon>Mortierellomycetes</taxon>
        <taxon>Mortierellales</taxon>
        <taxon>Mortierellaceae</taxon>
        <taxon>Linnemannia</taxon>
    </lineage>
</organism>
<evidence type="ECO:0000256" key="2">
    <source>
        <dbReference type="SAM" id="Phobius"/>
    </source>
</evidence>
<protein>
    <recommendedName>
        <fullName evidence="5">Transmembrane protein</fullName>
    </recommendedName>
</protein>
<sequence>MGRLKLDCLAVNPNNSVIYGIGNTFKHNSESLTQDKGKLILVRSAPNPTSFKNIRWTVVSVAPASHFRYWAQSFGTVSCAVSRTGVFTAMVNWRPPSAQKLTDLTGLTYDPAKDVAYKNDDTSDGWKWVSSNDDNYWNGTTIRSQAAIYLNQTQKAEGSPVRERFIHAVLDDGGILRLASFGPHDPSWNDTKVSWDLRNPSANITSPPLFVRLGQGHAHAYYQETASIISYPLTDVAAPIPAGIVTKLMDGGIVLNHIIPGVRNGTSFLACIGTNTATDKLNIYFIYNYLGSTTPNYSTLYPVDSSSLNLLLNPYQFVHSLYPSPTSPGTLNQLDFGISVSNGGDLYGINLSGNSTSNTVGQTSNSGSVYVDAPYDSYSIYSNSGPTTVPLPEEAGTNARSMAWILVSIGGALLVGFVVYRVWRQKVNRKMRALQVEPVGDRGEHLGPSIYQPPQYGLGQGQRQGVELTTPAVPYRQQHNPSARHDGADAPPPYSA</sequence>